<keyword evidence="1 2" id="KW-0732">Signal</keyword>
<dbReference type="Gene3D" id="3.40.50.1820">
    <property type="entry name" value="alpha/beta hydrolase"/>
    <property type="match status" value="1"/>
</dbReference>
<dbReference type="eggNOG" id="COG4099">
    <property type="taxonomic scope" value="Bacteria"/>
</dbReference>
<keyword evidence="5" id="KW-1185">Reference proteome</keyword>
<evidence type="ECO:0000313" key="4">
    <source>
        <dbReference type="EMBL" id="EET62274.1"/>
    </source>
</evidence>
<dbReference type="PANTHER" id="PTHR43037">
    <property type="entry name" value="UNNAMED PRODUCT-RELATED"/>
    <property type="match status" value="1"/>
</dbReference>
<dbReference type="AlphaFoldDB" id="C6LBE3"/>
<evidence type="ECO:0000256" key="1">
    <source>
        <dbReference type="ARBA" id="ARBA00022729"/>
    </source>
</evidence>
<feature type="chain" id="PRO_5002968326" description="Esterase Ig-like N-terminal domain-containing protein" evidence="2">
    <location>
        <begin position="22"/>
        <end position="471"/>
    </location>
</feature>
<dbReference type="Proteomes" id="UP000005561">
    <property type="component" value="Unassembled WGS sequence"/>
</dbReference>
<comment type="caution">
    <text evidence="4">The sequence shown here is derived from an EMBL/GenBank/DDBJ whole genome shotgun (WGS) entry which is preliminary data.</text>
</comment>
<name>C6LBE3_9FIRM</name>
<dbReference type="Gene3D" id="2.60.40.2180">
    <property type="match status" value="1"/>
</dbReference>
<evidence type="ECO:0000259" key="3">
    <source>
        <dbReference type="Pfam" id="PF18435"/>
    </source>
</evidence>
<dbReference type="InterPro" id="IPR000801">
    <property type="entry name" value="Esterase-like"/>
</dbReference>
<accession>C6LBE3</accession>
<dbReference type="OrthoDB" id="9777383at2"/>
<dbReference type="InterPro" id="IPR041172">
    <property type="entry name" value="EstA_Ig-like_N"/>
</dbReference>
<feature type="signal peptide" evidence="2">
    <location>
        <begin position="1"/>
        <end position="21"/>
    </location>
</feature>
<gene>
    <name evidence="4" type="ORF">BRYFOR_05938</name>
</gene>
<dbReference type="Pfam" id="PF18435">
    <property type="entry name" value="EstA_Ig_like"/>
    <property type="match status" value="1"/>
</dbReference>
<feature type="domain" description="Esterase Ig-like N-terminal" evidence="3">
    <location>
        <begin position="69"/>
        <end position="178"/>
    </location>
</feature>
<dbReference type="EMBL" id="ACCL02000003">
    <property type="protein sequence ID" value="EET62274.1"/>
    <property type="molecule type" value="Genomic_DNA"/>
</dbReference>
<organism evidence="4 5">
    <name type="scientific">Marvinbryantia formatexigens DSM 14469</name>
    <dbReference type="NCBI Taxonomy" id="478749"/>
    <lineage>
        <taxon>Bacteria</taxon>
        <taxon>Bacillati</taxon>
        <taxon>Bacillota</taxon>
        <taxon>Clostridia</taxon>
        <taxon>Lachnospirales</taxon>
        <taxon>Lachnospiraceae</taxon>
        <taxon>Marvinbryantia</taxon>
    </lineage>
</organism>
<sequence length="471" mass="51855">MKAGNKWIAALCSAAMVASMAAGVAAEEAAPAETEVAEETVATEPERAAQVLVAEEKVEDTNGEPGIRKVYTVNHIYGDGQKVSNVIIEYNTAIAADSLSTDTYEVKDRTITAVHTNSEREVTEENAEGNYVVLDLEIQSPILDDKYATDGRIQGMTVIDSATVIQHQDVTAIDGTVIAGSEEEHSTSAGDGGIMGNDAVITPDMDKFDDNHYYNDPDSHTVLHYNFFKPEGYAESGETYPLVLFIPDASAVGDSWEYILQQGNGGTVWTSEEWQAENPCFVVTMIYADKYINDYWEYYEDYMFGTMNLIRDLEEKYPIDTGRVYTTGQSMGCMASMVMMEKDPELFTAAYIMAGQWDPEQVKDIKDQNLLLLVSEDDPACERLDKNVAKWEEEGGVVARATFEGIASPEEQAAVIDEALSSDANICYLKIATGTGSMDLEGNALNGSHRMTWRLGYDLPGVKEWLFAQTK</sequence>
<dbReference type="InterPro" id="IPR029058">
    <property type="entry name" value="AB_hydrolase_fold"/>
</dbReference>
<reference evidence="4" key="1">
    <citation type="submission" date="2009-07" db="EMBL/GenBank/DDBJ databases">
        <authorList>
            <person name="Weinstock G."/>
            <person name="Sodergren E."/>
            <person name="Clifton S."/>
            <person name="Fulton L."/>
            <person name="Fulton B."/>
            <person name="Courtney L."/>
            <person name="Fronick C."/>
            <person name="Harrison M."/>
            <person name="Strong C."/>
            <person name="Farmer C."/>
            <person name="Delahaunty K."/>
            <person name="Markovic C."/>
            <person name="Hall O."/>
            <person name="Minx P."/>
            <person name="Tomlinson C."/>
            <person name="Mitreva M."/>
            <person name="Nelson J."/>
            <person name="Hou S."/>
            <person name="Wollam A."/>
            <person name="Pepin K.H."/>
            <person name="Johnson M."/>
            <person name="Bhonagiri V."/>
            <person name="Nash W.E."/>
            <person name="Warren W."/>
            <person name="Chinwalla A."/>
            <person name="Mardis E.R."/>
            <person name="Wilson R.K."/>
        </authorList>
    </citation>
    <scope>NUCLEOTIDE SEQUENCE [LARGE SCALE GENOMIC DNA]</scope>
    <source>
        <strain evidence="4">DSM 14469</strain>
    </source>
</reference>
<proteinExistence type="predicted"/>
<dbReference type="RefSeq" id="WP_006860735.1">
    <property type="nucleotide sequence ID" value="NZ_ACCL02000003.1"/>
</dbReference>
<protein>
    <recommendedName>
        <fullName evidence="3">Esterase Ig-like N-terminal domain-containing protein</fullName>
    </recommendedName>
</protein>
<evidence type="ECO:0000256" key="2">
    <source>
        <dbReference type="SAM" id="SignalP"/>
    </source>
</evidence>
<dbReference type="PANTHER" id="PTHR43037:SF1">
    <property type="entry name" value="BLL1128 PROTEIN"/>
    <property type="match status" value="1"/>
</dbReference>
<dbReference type="InterPro" id="IPR050955">
    <property type="entry name" value="Plant_Biomass_Hydrol_Est"/>
</dbReference>
<evidence type="ECO:0000313" key="5">
    <source>
        <dbReference type="Proteomes" id="UP000005561"/>
    </source>
</evidence>
<dbReference type="STRING" id="168384.SAMN05660368_01400"/>
<dbReference type="Pfam" id="PF00756">
    <property type="entry name" value="Esterase"/>
    <property type="match status" value="1"/>
</dbReference>
<dbReference type="SUPFAM" id="SSF53474">
    <property type="entry name" value="alpha/beta-Hydrolases"/>
    <property type="match status" value="1"/>
</dbReference>